<protein>
    <submittedName>
        <fullName evidence="2">DNA-binding MarR family transcriptional regulator</fullName>
    </submittedName>
</protein>
<accession>A0A438MDD3</accession>
<dbReference type="Gene3D" id="1.10.10.10">
    <property type="entry name" value="Winged helix-like DNA-binding domain superfamily/Winged helix DNA-binding domain"/>
    <property type="match status" value="1"/>
</dbReference>
<dbReference type="InterPro" id="IPR036390">
    <property type="entry name" value="WH_DNA-bd_sf"/>
</dbReference>
<gene>
    <name evidence="2" type="ORF">EDD27_6493</name>
</gene>
<dbReference type="Pfam" id="PF12802">
    <property type="entry name" value="MarR_2"/>
    <property type="match status" value="1"/>
</dbReference>
<dbReference type="SUPFAM" id="SSF46785">
    <property type="entry name" value="Winged helix' DNA-binding domain"/>
    <property type="match status" value="1"/>
</dbReference>
<dbReference type="GO" id="GO:0003700">
    <property type="term" value="F:DNA-binding transcription factor activity"/>
    <property type="evidence" value="ECO:0007669"/>
    <property type="project" value="InterPro"/>
</dbReference>
<dbReference type="Proteomes" id="UP000284824">
    <property type="component" value="Unassembled WGS sequence"/>
</dbReference>
<dbReference type="GO" id="GO:0006950">
    <property type="term" value="P:response to stress"/>
    <property type="evidence" value="ECO:0007669"/>
    <property type="project" value="TreeGrafter"/>
</dbReference>
<dbReference type="PRINTS" id="PR00598">
    <property type="entry name" value="HTHMARR"/>
</dbReference>
<evidence type="ECO:0000313" key="3">
    <source>
        <dbReference type="Proteomes" id="UP000284824"/>
    </source>
</evidence>
<dbReference type="EMBL" id="SAUN01000001">
    <property type="protein sequence ID" value="RVX43793.1"/>
    <property type="molecule type" value="Genomic_DNA"/>
</dbReference>
<dbReference type="InterPro" id="IPR039422">
    <property type="entry name" value="MarR/SlyA-like"/>
</dbReference>
<dbReference type="PANTHER" id="PTHR33164:SF43">
    <property type="entry name" value="HTH-TYPE TRANSCRIPTIONAL REPRESSOR YETL"/>
    <property type="match status" value="1"/>
</dbReference>
<proteinExistence type="predicted"/>
<keyword evidence="3" id="KW-1185">Reference proteome</keyword>
<dbReference type="SMART" id="SM00347">
    <property type="entry name" value="HTH_MARR"/>
    <property type="match status" value="1"/>
</dbReference>
<comment type="caution">
    <text evidence="2">The sequence shown here is derived from an EMBL/GenBank/DDBJ whole genome shotgun (WGS) entry which is preliminary data.</text>
</comment>
<evidence type="ECO:0000259" key="1">
    <source>
        <dbReference type="PROSITE" id="PS50995"/>
    </source>
</evidence>
<dbReference type="AlphaFoldDB" id="A0A438MDD3"/>
<name>A0A438MDD3_9ACTN</name>
<dbReference type="InterPro" id="IPR000835">
    <property type="entry name" value="HTH_MarR-typ"/>
</dbReference>
<dbReference type="GO" id="GO:0003677">
    <property type="term" value="F:DNA binding"/>
    <property type="evidence" value="ECO:0007669"/>
    <property type="project" value="UniProtKB-KW"/>
</dbReference>
<sequence length="191" mass="20846">MIAGTVGRHSRRIVEFMSTNGTHSPAAEHAEGDFGWSLGVLLRALHGSLESVLGDLPHGPRGYQTLSTVVHGDQPSQLALAAHLGIDRTVLTYLIDDLVEAGLVERRLNPADRRQRKIVATDQGTATLRELERRVRMVEDGVLEALDPDEREMFRKLLRRAACGARTVEPDTDPCVVVEEVLGTGPGSPRT</sequence>
<feature type="domain" description="HTH marR-type" evidence="1">
    <location>
        <begin position="31"/>
        <end position="163"/>
    </location>
</feature>
<evidence type="ECO:0000313" key="2">
    <source>
        <dbReference type="EMBL" id="RVX43793.1"/>
    </source>
</evidence>
<dbReference type="PANTHER" id="PTHR33164">
    <property type="entry name" value="TRANSCRIPTIONAL REGULATOR, MARR FAMILY"/>
    <property type="match status" value="1"/>
</dbReference>
<dbReference type="PROSITE" id="PS50995">
    <property type="entry name" value="HTH_MARR_2"/>
    <property type="match status" value="1"/>
</dbReference>
<keyword evidence="2" id="KW-0238">DNA-binding</keyword>
<reference evidence="2 3" key="1">
    <citation type="submission" date="2019-01" db="EMBL/GenBank/DDBJ databases">
        <title>Sequencing the genomes of 1000 actinobacteria strains.</title>
        <authorList>
            <person name="Klenk H.-P."/>
        </authorList>
    </citation>
    <scope>NUCLEOTIDE SEQUENCE [LARGE SCALE GENOMIC DNA]</scope>
    <source>
        <strain evidence="2 3">DSM 43925</strain>
    </source>
</reference>
<organism evidence="2 3">
    <name type="scientific">Nonomuraea polychroma</name>
    <dbReference type="NCBI Taxonomy" id="46176"/>
    <lineage>
        <taxon>Bacteria</taxon>
        <taxon>Bacillati</taxon>
        <taxon>Actinomycetota</taxon>
        <taxon>Actinomycetes</taxon>
        <taxon>Streptosporangiales</taxon>
        <taxon>Streptosporangiaceae</taxon>
        <taxon>Nonomuraea</taxon>
    </lineage>
</organism>
<dbReference type="InterPro" id="IPR036388">
    <property type="entry name" value="WH-like_DNA-bd_sf"/>
</dbReference>